<dbReference type="OrthoDB" id="9945921at2"/>
<accession>A0A1G9D031</accession>
<dbReference type="EMBL" id="FNFL01000009">
    <property type="protein sequence ID" value="SDK57296.1"/>
    <property type="molecule type" value="Genomic_DNA"/>
</dbReference>
<dbReference type="AlphaFoldDB" id="A0A1G9D031"/>
<proteinExistence type="predicted"/>
<dbReference type="Proteomes" id="UP000198694">
    <property type="component" value="Unassembled WGS sequence"/>
</dbReference>
<evidence type="ECO:0000313" key="2">
    <source>
        <dbReference type="Proteomes" id="UP000198694"/>
    </source>
</evidence>
<dbReference type="RefSeq" id="WP_093217212.1">
    <property type="nucleotide sequence ID" value="NZ_FNFL01000009.1"/>
</dbReference>
<reference evidence="1 2" key="1">
    <citation type="submission" date="2016-10" db="EMBL/GenBank/DDBJ databases">
        <authorList>
            <person name="de Groot N.N."/>
        </authorList>
    </citation>
    <scope>NUCLEOTIDE SEQUENCE [LARGE SCALE GENOMIC DNA]</scope>
    <source>
        <strain evidence="1 2">CGMCC 1.6502</strain>
    </source>
</reference>
<name>A0A1G9D031_9BACI</name>
<organism evidence="1 2">
    <name type="scientific">Sediminibacillus albus</name>
    <dbReference type="NCBI Taxonomy" id="407036"/>
    <lineage>
        <taxon>Bacteria</taxon>
        <taxon>Bacillati</taxon>
        <taxon>Bacillota</taxon>
        <taxon>Bacilli</taxon>
        <taxon>Bacillales</taxon>
        <taxon>Bacillaceae</taxon>
        <taxon>Sediminibacillus</taxon>
    </lineage>
</organism>
<gene>
    <name evidence="1" type="ORF">SAMN05216243_3591</name>
</gene>
<sequence length="153" mass="16610">MEKLTFVFMATVLFVGIVGSSVSAQALPSKTKNSNLTQEQLELLQTVSNQLENYTDSEGNKQIKIVNKNELAHNLKSLDTSLNLGQLRSSNIKFNRYMAGGDTVVKETANDIAQEMKDNMDEQEGVVSTMGFSCGDALTAIGLIYSGSYTAAE</sequence>
<protein>
    <submittedName>
        <fullName evidence="1">Uncharacterized protein</fullName>
    </submittedName>
</protein>
<evidence type="ECO:0000313" key="1">
    <source>
        <dbReference type="EMBL" id="SDK57296.1"/>
    </source>
</evidence>
<keyword evidence="2" id="KW-1185">Reference proteome</keyword>